<dbReference type="InterPro" id="IPR005669">
    <property type="entry name" value="Thiosulph/SO4-bd"/>
</dbReference>
<accession>A0A5T4LNQ3</accession>
<dbReference type="SUPFAM" id="SSF53850">
    <property type="entry name" value="Periplasmic binding protein-like II"/>
    <property type="match status" value="1"/>
</dbReference>
<dbReference type="AlphaFoldDB" id="A0A5T4LNQ3"/>
<feature type="signal peptide" evidence="6">
    <location>
        <begin position="1"/>
        <end position="18"/>
    </location>
</feature>
<dbReference type="PANTHER" id="PTHR30368:SF2">
    <property type="entry name" value="SULFATE-BINDING PROTEIN"/>
    <property type="match status" value="1"/>
</dbReference>
<evidence type="ECO:0000256" key="2">
    <source>
        <dbReference type="ARBA" id="ARBA00006099"/>
    </source>
</evidence>
<comment type="similarity">
    <text evidence="2">Belongs to the prokaryotic sulfate-binding protein family.</text>
</comment>
<keyword evidence="3" id="KW-0813">Transport</keyword>
<evidence type="ECO:0000256" key="3">
    <source>
        <dbReference type="ARBA" id="ARBA00022448"/>
    </source>
</evidence>
<evidence type="ECO:0000313" key="7">
    <source>
        <dbReference type="EMBL" id="EBL7518573.1"/>
    </source>
</evidence>
<comment type="subcellular location">
    <subcellularLocation>
        <location evidence="1">Periplasm</location>
    </subcellularLocation>
</comment>
<name>A0A5T4LNQ3_SALER</name>
<organism evidence="7">
    <name type="scientific">Salmonella enterica</name>
    <name type="common">Salmonella choleraesuis</name>
    <dbReference type="NCBI Taxonomy" id="28901"/>
    <lineage>
        <taxon>Bacteria</taxon>
        <taxon>Pseudomonadati</taxon>
        <taxon>Pseudomonadota</taxon>
        <taxon>Gammaproteobacteria</taxon>
        <taxon>Enterobacterales</taxon>
        <taxon>Enterobacteriaceae</taxon>
        <taxon>Salmonella</taxon>
    </lineage>
</organism>
<reference evidence="7" key="1">
    <citation type="submission" date="2018-07" db="EMBL/GenBank/DDBJ databases">
        <authorList>
            <consortium name="PulseNet: The National Subtyping Network for Foodborne Disease Surveillance"/>
            <person name="Tarr C.L."/>
            <person name="Trees E."/>
            <person name="Katz L.S."/>
            <person name="Carleton-Romer H.A."/>
            <person name="Stroika S."/>
            <person name="Kucerova Z."/>
            <person name="Roache K.F."/>
            <person name="Sabol A.L."/>
            <person name="Besser J."/>
            <person name="Gerner-Smidt P."/>
        </authorList>
    </citation>
    <scope>NUCLEOTIDE SEQUENCE</scope>
    <source>
        <strain evidence="7">PNUSAS031704</strain>
    </source>
</reference>
<dbReference type="PROSITE" id="PS51257">
    <property type="entry name" value="PROKAR_LIPOPROTEIN"/>
    <property type="match status" value="1"/>
</dbReference>
<evidence type="ECO:0000256" key="4">
    <source>
        <dbReference type="ARBA" id="ARBA00022729"/>
    </source>
</evidence>
<gene>
    <name evidence="7" type="ORF">C1B90_21290</name>
</gene>
<keyword evidence="4 6" id="KW-0732">Signal</keyword>
<evidence type="ECO:0000256" key="5">
    <source>
        <dbReference type="ARBA" id="ARBA00022764"/>
    </source>
</evidence>
<sequence>MKKTLATLLLTVSSAACADINLYGPGGPHTALKDAASLYTQKTGVPVTVHFGPQAKWNEEARKKADIIFGASEQSALAIIRDHQDRFSEKDIEPLYLRKSILLVKPGNPKNIRGIEDLTRPGTGIVVNDGGGTSNTSGTGVWEDIAGRKGNIETVAGIRKNIILYAPNSGTARKALETQAGADVWITWADWAASNPGAGEMVEIAPDYVIWRDMNIAVRQDADAETRQFAAWLRSDEAAPVFKKYGWVRQATH</sequence>
<protein>
    <submittedName>
        <fullName evidence="7">Accessory colonization factor AcfC</fullName>
    </submittedName>
</protein>
<proteinExistence type="inferred from homology"/>
<dbReference type="EMBL" id="AAGACD010000008">
    <property type="protein sequence ID" value="EBL7518573.1"/>
    <property type="molecule type" value="Genomic_DNA"/>
</dbReference>
<dbReference type="Pfam" id="PF13531">
    <property type="entry name" value="SBP_bac_11"/>
    <property type="match status" value="1"/>
</dbReference>
<evidence type="ECO:0000256" key="6">
    <source>
        <dbReference type="SAM" id="SignalP"/>
    </source>
</evidence>
<feature type="chain" id="PRO_5026153479" evidence="6">
    <location>
        <begin position="19"/>
        <end position="253"/>
    </location>
</feature>
<dbReference type="CDD" id="cd13519">
    <property type="entry name" value="PBP2_PEB3_AcfC"/>
    <property type="match status" value="1"/>
</dbReference>
<comment type="caution">
    <text evidence="7">The sequence shown here is derived from an EMBL/GenBank/DDBJ whole genome shotgun (WGS) entry which is preliminary data.</text>
</comment>
<dbReference type="GO" id="GO:0042597">
    <property type="term" value="C:periplasmic space"/>
    <property type="evidence" value="ECO:0007669"/>
    <property type="project" value="UniProtKB-SubCell"/>
</dbReference>
<dbReference type="PANTHER" id="PTHR30368">
    <property type="entry name" value="SULFATE-BINDING PROTEIN"/>
    <property type="match status" value="1"/>
</dbReference>
<dbReference type="Gene3D" id="3.40.190.10">
    <property type="entry name" value="Periplasmic binding protein-like II"/>
    <property type="match status" value="2"/>
</dbReference>
<dbReference type="GO" id="GO:0140104">
    <property type="term" value="F:molecular carrier activity"/>
    <property type="evidence" value="ECO:0007669"/>
    <property type="project" value="InterPro"/>
</dbReference>
<dbReference type="GO" id="GO:1902358">
    <property type="term" value="P:sulfate transmembrane transport"/>
    <property type="evidence" value="ECO:0007669"/>
    <property type="project" value="InterPro"/>
</dbReference>
<evidence type="ECO:0000256" key="1">
    <source>
        <dbReference type="ARBA" id="ARBA00004418"/>
    </source>
</evidence>
<keyword evidence="5" id="KW-0574">Periplasm</keyword>